<gene>
    <name evidence="1" type="ORF">N7537_012300</name>
</gene>
<dbReference type="Proteomes" id="UP001213799">
    <property type="component" value="Unassembled WGS sequence"/>
</dbReference>
<protein>
    <submittedName>
        <fullName evidence="1">Uncharacterized protein</fullName>
    </submittedName>
</protein>
<comment type="caution">
    <text evidence="1">The sequence shown here is derived from an EMBL/GenBank/DDBJ whole genome shotgun (WGS) entry which is preliminary data.</text>
</comment>
<evidence type="ECO:0000313" key="1">
    <source>
        <dbReference type="EMBL" id="KAJ5589622.1"/>
    </source>
</evidence>
<reference evidence="1" key="2">
    <citation type="submission" date="2023-01" db="EMBL/GenBank/DDBJ databases">
        <authorList>
            <person name="Petersen C."/>
        </authorList>
    </citation>
    <scope>NUCLEOTIDE SEQUENCE</scope>
    <source>
        <strain evidence="1">IBT 12815</strain>
    </source>
</reference>
<accession>A0AAD6GUD2</accession>
<dbReference type="GeneID" id="81593596"/>
<organism evidence="1 2">
    <name type="scientific">Penicillium hordei</name>
    <dbReference type="NCBI Taxonomy" id="40994"/>
    <lineage>
        <taxon>Eukaryota</taxon>
        <taxon>Fungi</taxon>
        <taxon>Dikarya</taxon>
        <taxon>Ascomycota</taxon>
        <taxon>Pezizomycotina</taxon>
        <taxon>Eurotiomycetes</taxon>
        <taxon>Eurotiomycetidae</taxon>
        <taxon>Eurotiales</taxon>
        <taxon>Aspergillaceae</taxon>
        <taxon>Penicillium</taxon>
    </lineage>
</organism>
<dbReference type="RefSeq" id="XP_056748641.1">
    <property type="nucleotide sequence ID" value="XM_056903354.1"/>
</dbReference>
<evidence type="ECO:0000313" key="2">
    <source>
        <dbReference type="Proteomes" id="UP001213799"/>
    </source>
</evidence>
<sequence length="495" mass="55523">MVVQKTKPELHDAMGATPTTDHWDVLVSYSSENLNKYLQESWNKRERLASPRIEVPGGHLGRRWTDIFELSLENPSLHFTSTALEATADLVLPVSGKTYDAKNPKESLEIPKGQFAYKVTVPIVSINGDGSEAPKSGNAIHFNDNGGDGKTKTFYISFHFRNEKSIWKLDDKHADDTSDEANALRNATEELRTYFQNANNGSIDYHIAEVSNAKHKDMSDTLTPTRFHLASQDGVLSVFINTKSNNMDTGKSNCQFQPKSGSDCTPIPKDYDASIIISREWFVNQYLIPGIEASGKKSHLTEVKDSGLGQEQQGLKLALKYDQQQVVSGSFPSTRSNLAYGSTDIDFDEHPVHLVISSDKELNCAQYQWEWKQDGTVHYQVYKQFDTPTGSHGFWQDYNTTYTGKIECEPRSLAKLGDNTVNFSLDFDKGNRPLVETKLSDLQVTCSLPELHLNLPELDYFRTTNVFCPGQKVIEVTACMVPFDFVLLGHVMVPK</sequence>
<proteinExistence type="predicted"/>
<keyword evidence="2" id="KW-1185">Reference proteome</keyword>
<name>A0AAD6GUD2_9EURO</name>
<reference evidence="1" key="1">
    <citation type="journal article" date="2023" name="IMA Fungus">
        <title>Comparative genomic study of the Penicillium genus elucidates a diverse pangenome and 15 lateral gene transfer events.</title>
        <authorList>
            <person name="Petersen C."/>
            <person name="Sorensen T."/>
            <person name="Nielsen M.R."/>
            <person name="Sondergaard T.E."/>
            <person name="Sorensen J.L."/>
            <person name="Fitzpatrick D.A."/>
            <person name="Frisvad J.C."/>
            <person name="Nielsen K.L."/>
        </authorList>
    </citation>
    <scope>NUCLEOTIDE SEQUENCE</scope>
    <source>
        <strain evidence="1">IBT 12815</strain>
    </source>
</reference>
<dbReference type="EMBL" id="JAQJAE010000006">
    <property type="protein sequence ID" value="KAJ5589622.1"/>
    <property type="molecule type" value="Genomic_DNA"/>
</dbReference>
<dbReference type="AlphaFoldDB" id="A0AAD6GUD2"/>